<keyword evidence="2 5" id="KW-0812">Transmembrane</keyword>
<name>A0AAJ6QS44_9ACAR</name>
<evidence type="ECO:0000256" key="5">
    <source>
        <dbReference type="PROSITE-ProRule" id="PRU00581"/>
    </source>
</evidence>
<keyword evidence="8" id="KW-1185">Reference proteome</keyword>
<feature type="transmembrane region" description="Helical" evidence="6">
    <location>
        <begin position="120"/>
        <end position="140"/>
    </location>
</feature>
<dbReference type="PANTHER" id="PTHR22776">
    <property type="entry name" value="MARVEL-CONTAINING POTENTIAL LIPID RAFT-ASSOCIATED PROTEIN"/>
    <property type="match status" value="1"/>
</dbReference>
<dbReference type="PROSITE" id="PS51225">
    <property type="entry name" value="MARVEL"/>
    <property type="match status" value="1"/>
</dbReference>
<dbReference type="PANTHER" id="PTHR22776:SF97">
    <property type="entry name" value="RE01453P"/>
    <property type="match status" value="1"/>
</dbReference>
<dbReference type="InterPro" id="IPR008253">
    <property type="entry name" value="Marvel"/>
</dbReference>
<evidence type="ECO:0000259" key="7">
    <source>
        <dbReference type="PROSITE" id="PS51225"/>
    </source>
</evidence>
<protein>
    <submittedName>
        <fullName evidence="9">Uncharacterized protein LOC100902304</fullName>
    </submittedName>
</protein>
<keyword evidence="4 5" id="KW-0472">Membrane</keyword>
<feature type="transmembrane region" description="Helical" evidence="6">
    <location>
        <begin position="160"/>
        <end position="183"/>
    </location>
</feature>
<evidence type="ECO:0000256" key="3">
    <source>
        <dbReference type="ARBA" id="ARBA00022989"/>
    </source>
</evidence>
<evidence type="ECO:0000256" key="1">
    <source>
        <dbReference type="ARBA" id="ARBA00004141"/>
    </source>
</evidence>
<dbReference type="GeneID" id="100902304"/>
<dbReference type="KEGG" id="goe:100902304"/>
<dbReference type="GO" id="GO:0016020">
    <property type="term" value="C:membrane"/>
    <property type="evidence" value="ECO:0007669"/>
    <property type="project" value="UniProtKB-SubCell"/>
</dbReference>
<dbReference type="InterPro" id="IPR050578">
    <property type="entry name" value="MARVEL-CKLF_proteins"/>
</dbReference>
<keyword evidence="3 6" id="KW-1133">Transmembrane helix</keyword>
<evidence type="ECO:0000313" key="8">
    <source>
        <dbReference type="Proteomes" id="UP000694867"/>
    </source>
</evidence>
<accession>A0AAJ6QS44</accession>
<evidence type="ECO:0000256" key="6">
    <source>
        <dbReference type="SAM" id="Phobius"/>
    </source>
</evidence>
<evidence type="ECO:0000313" key="9">
    <source>
        <dbReference type="RefSeq" id="XP_003742173.1"/>
    </source>
</evidence>
<proteinExistence type="predicted"/>
<gene>
    <name evidence="9" type="primary">LOC100902304</name>
</gene>
<reference evidence="9" key="1">
    <citation type="submission" date="2025-08" db="UniProtKB">
        <authorList>
            <consortium name="RefSeq"/>
        </authorList>
    </citation>
    <scope>IDENTIFICATION</scope>
</reference>
<dbReference type="Proteomes" id="UP000694867">
    <property type="component" value="Unplaced"/>
</dbReference>
<feature type="transmembrane region" description="Helical" evidence="6">
    <location>
        <begin position="84"/>
        <end position="108"/>
    </location>
</feature>
<feature type="domain" description="MARVEL" evidence="7">
    <location>
        <begin position="50"/>
        <end position="186"/>
    </location>
</feature>
<comment type="subcellular location">
    <subcellularLocation>
        <location evidence="1">Membrane</location>
        <topology evidence="1">Multi-pass membrane protein</topology>
    </subcellularLocation>
</comment>
<evidence type="ECO:0000256" key="4">
    <source>
        <dbReference type="ARBA" id="ARBA00023136"/>
    </source>
</evidence>
<dbReference type="Pfam" id="PF01284">
    <property type="entry name" value="MARVEL"/>
    <property type="match status" value="1"/>
</dbReference>
<sequence>MAGREHALHMQHAAANNHPQSARMTSINLKPEFTEGQGPVVTFTKLNVEYFRTIPGWLKLAQLLIGVICLGCGSPALFGFARFYIFVASVSFICTALLTLAKLFSITISIPKVEWTFAEMIYTLVCCCLWVLAAVLELAIPTSNSFRIYGLLGEQFRNQYVVAGIFGLFQMITYGAGTFFLFVEWQASRPAPAPTSIPQS</sequence>
<dbReference type="AlphaFoldDB" id="A0AAJ6QS44"/>
<evidence type="ECO:0000256" key="2">
    <source>
        <dbReference type="ARBA" id="ARBA00022692"/>
    </source>
</evidence>
<feature type="transmembrane region" description="Helical" evidence="6">
    <location>
        <begin position="60"/>
        <end position="78"/>
    </location>
</feature>
<organism evidence="8 9">
    <name type="scientific">Galendromus occidentalis</name>
    <name type="common">western predatory mite</name>
    <dbReference type="NCBI Taxonomy" id="34638"/>
    <lineage>
        <taxon>Eukaryota</taxon>
        <taxon>Metazoa</taxon>
        <taxon>Ecdysozoa</taxon>
        <taxon>Arthropoda</taxon>
        <taxon>Chelicerata</taxon>
        <taxon>Arachnida</taxon>
        <taxon>Acari</taxon>
        <taxon>Parasitiformes</taxon>
        <taxon>Mesostigmata</taxon>
        <taxon>Gamasina</taxon>
        <taxon>Phytoseioidea</taxon>
        <taxon>Phytoseiidae</taxon>
        <taxon>Typhlodrominae</taxon>
        <taxon>Galendromus</taxon>
    </lineage>
</organism>
<dbReference type="RefSeq" id="XP_003742173.1">
    <property type="nucleotide sequence ID" value="XM_003742125.1"/>
</dbReference>